<dbReference type="EMBL" id="UFVR01000004">
    <property type="protein sequence ID" value="SUX48487.1"/>
    <property type="molecule type" value="Genomic_DNA"/>
</dbReference>
<dbReference type="RefSeq" id="WP_115621584.1">
    <property type="nucleotide sequence ID" value="NZ_UFVR01000004.1"/>
</dbReference>
<evidence type="ECO:0008006" key="3">
    <source>
        <dbReference type="Google" id="ProtNLM"/>
    </source>
</evidence>
<dbReference type="AlphaFoldDB" id="A0A381FPR0"/>
<gene>
    <name evidence="1" type="ORF">NCTC13532_04104</name>
</gene>
<evidence type="ECO:0000313" key="1">
    <source>
        <dbReference type="EMBL" id="SUX48487.1"/>
    </source>
</evidence>
<organism evidence="1 2">
    <name type="scientific">Chryseobacterium indoltheticum</name>
    <dbReference type="NCBI Taxonomy" id="254"/>
    <lineage>
        <taxon>Bacteria</taxon>
        <taxon>Pseudomonadati</taxon>
        <taxon>Bacteroidota</taxon>
        <taxon>Flavobacteriia</taxon>
        <taxon>Flavobacteriales</taxon>
        <taxon>Weeksellaceae</taxon>
        <taxon>Chryseobacterium group</taxon>
        <taxon>Chryseobacterium</taxon>
    </lineage>
</organism>
<evidence type="ECO:0000313" key="2">
    <source>
        <dbReference type="Proteomes" id="UP000254282"/>
    </source>
</evidence>
<dbReference type="PROSITE" id="PS51257">
    <property type="entry name" value="PROKAR_LIPOPROTEIN"/>
    <property type="match status" value="1"/>
</dbReference>
<dbReference type="Proteomes" id="UP000254282">
    <property type="component" value="Unassembled WGS sequence"/>
</dbReference>
<reference evidence="1 2" key="1">
    <citation type="submission" date="2018-06" db="EMBL/GenBank/DDBJ databases">
        <authorList>
            <consortium name="Pathogen Informatics"/>
            <person name="Doyle S."/>
        </authorList>
    </citation>
    <scope>NUCLEOTIDE SEQUENCE [LARGE SCALE GENOMIC DNA]</scope>
    <source>
        <strain evidence="1 2">NCTC13532</strain>
    </source>
</reference>
<name>A0A381FPR0_9FLAO</name>
<proteinExistence type="predicted"/>
<protein>
    <recommendedName>
        <fullName evidence="3">Lipoprotein</fullName>
    </recommendedName>
</protein>
<accession>A0A381FPR0</accession>
<sequence length="141" mass="16555">MKKTIIFTIVIFFILCFFSSCVSLKNYEQKGDFITQFFNKESVYNSLESYYTQKNIIIYDEKKELVDTPKLFGVDSKKIKIEIKKPINDNYFSVYSFILNENLSMLVLSTSDGDKGVIYYIRKKDKTSSWAIMNIIPKNSR</sequence>